<sequence length="15" mass="1755">MQAGLSINQYYHQDS</sequence>
<organism evidence="1">
    <name type="scientific">Arundo donax</name>
    <name type="common">Giant reed</name>
    <name type="synonym">Donax arundinaceus</name>
    <dbReference type="NCBI Taxonomy" id="35708"/>
    <lineage>
        <taxon>Eukaryota</taxon>
        <taxon>Viridiplantae</taxon>
        <taxon>Streptophyta</taxon>
        <taxon>Embryophyta</taxon>
        <taxon>Tracheophyta</taxon>
        <taxon>Spermatophyta</taxon>
        <taxon>Magnoliopsida</taxon>
        <taxon>Liliopsida</taxon>
        <taxon>Poales</taxon>
        <taxon>Poaceae</taxon>
        <taxon>PACMAD clade</taxon>
        <taxon>Arundinoideae</taxon>
        <taxon>Arundineae</taxon>
        <taxon>Arundo</taxon>
    </lineage>
</organism>
<reference evidence="1" key="1">
    <citation type="submission" date="2014-09" db="EMBL/GenBank/DDBJ databases">
        <authorList>
            <person name="Magalhaes I.L.F."/>
            <person name="Oliveira U."/>
            <person name="Santos F.R."/>
            <person name="Vidigal T.H.D.A."/>
            <person name="Brescovit A.D."/>
            <person name="Santos A.J."/>
        </authorList>
    </citation>
    <scope>NUCLEOTIDE SEQUENCE</scope>
    <source>
        <tissue evidence="1">Shoot tissue taken approximately 20 cm above the soil surface</tissue>
    </source>
</reference>
<dbReference type="EMBL" id="GBRH01257886">
    <property type="protein sequence ID" value="JAD40009.1"/>
    <property type="molecule type" value="Transcribed_RNA"/>
</dbReference>
<reference evidence="1" key="2">
    <citation type="journal article" date="2015" name="Data Brief">
        <title>Shoot transcriptome of the giant reed, Arundo donax.</title>
        <authorList>
            <person name="Barrero R.A."/>
            <person name="Guerrero F.D."/>
            <person name="Moolhuijzen P."/>
            <person name="Goolsby J.A."/>
            <person name="Tidwell J."/>
            <person name="Bellgard S.E."/>
            <person name="Bellgard M.I."/>
        </authorList>
    </citation>
    <scope>NUCLEOTIDE SEQUENCE</scope>
    <source>
        <tissue evidence="1">Shoot tissue taken approximately 20 cm above the soil surface</tissue>
    </source>
</reference>
<protein>
    <submittedName>
        <fullName evidence="1">Uncharacterized protein</fullName>
    </submittedName>
</protein>
<name>A0A0A8ZKT9_ARUDO</name>
<evidence type="ECO:0000313" key="1">
    <source>
        <dbReference type="EMBL" id="JAD40009.1"/>
    </source>
</evidence>
<proteinExistence type="predicted"/>
<accession>A0A0A8ZKT9</accession>